<dbReference type="Pfam" id="PF10571">
    <property type="entry name" value="UPF0547"/>
    <property type="match status" value="1"/>
</dbReference>
<organism evidence="5 6">
    <name type="scientific">Varroa destructor</name>
    <name type="common">Honeybee mite</name>
    <dbReference type="NCBI Taxonomy" id="109461"/>
    <lineage>
        <taxon>Eukaryota</taxon>
        <taxon>Metazoa</taxon>
        <taxon>Ecdysozoa</taxon>
        <taxon>Arthropoda</taxon>
        <taxon>Chelicerata</taxon>
        <taxon>Arachnida</taxon>
        <taxon>Acari</taxon>
        <taxon>Parasitiformes</taxon>
        <taxon>Mesostigmata</taxon>
        <taxon>Gamasina</taxon>
        <taxon>Dermanyssoidea</taxon>
        <taxon>Varroidae</taxon>
        <taxon>Varroa</taxon>
    </lineage>
</organism>
<keyword evidence="2" id="KW-0175">Coiled coil</keyword>
<keyword evidence="6" id="KW-1185">Reference proteome</keyword>
<evidence type="ECO:0000256" key="3">
    <source>
        <dbReference type="SAM" id="MobiDB-lite"/>
    </source>
</evidence>
<dbReference type="EnsemblMetazoa" id="XM_022809827">
    <property type="protein sequence ID" value="XP_022665562"/>
    <property type="gene ID" value="LOC111252266"/>
</dbReference>
<protein>
    <recommendedName>
        <fullName evidence="4">UPF0547 domain-containing protein</fullName>
    </recommendedName>
</protein>
<dbReference type="RefSeq" id="XP_022665559.1">
    <property type="nucleotide sequence ID" value="XM_022809824.1"/>
</dbReference>
<name>A0A7M7KHJ7_VARDE</name>
<comment type="similarity">
    <text evidence="1">Belongs to the UPF0547 family.</text>
</comment>
<dbReference type="InterPro" id="IPR040246">
    <property type="entry name" value="C16orf87-like"/>
</dbReference>
<dbReference type="EnsemblMetazoa" id="XM_022809825">
    <property type="protein sequence ID" value="XP_022665560"/>
    <property type="gene ID" value="LOC111252266"/>
</dbReference>
<feature type="domain" description="UPF0547" evidence="4">
    <location>
        <begin position="9"/>
        <end position="31"/>
    </location>
</feature>
<feature type="compositionally biased region" description="Basic and acidic residues" evidence="3">
    <location>
        <begin position="185"/>
        <end position="196"/>
    </location>
</feature>
<dbReference type="RefSeq" id="XP_022665560.1">
    <property type="nucleotide sequence ID" value="XM_022809825.1"/>
</dbReference>
<evidence type="ECO:0000313" key="6">
    <source>
        <dbReference type="Proteomes" id="UP000594260"/>
    </source>
</evidence>
<feature type="compositionally biased region" description="Polar residues" evidence="3">
    <location>
        <begin position="72"/>
        <end position="83"/>
    </location>
</feature>
<dbReference type="AlphaFoldDB" id="A0A7M7KHJ7"/>
<evidence type="ECO:0000313" key="5">
    <source>
        <dbReference type="EnsemblMetazoa" id="XP_022665561"/>
    </source>
</evidence>
<dbReference type="GeneID" id="111252266"/>
<feature type="compositionally biased region" description="Basic and acidic residues" evidence="3">
    <location>
        <begin position="140"/>
        <end position="151"/>
    </location>
</feature>
<dbReference type="RefSeq" id="XP_022665562.1">
    <property type="nucleotide sequence ID" value="XM_022809827.1"/>
</dbReference>
<feature type="compositionally biased region" description="Acidic residues" evidence="3">
    <location>
        <begin position="197"/>
        <end position="208"/>
    </location>
</feature>
<evidence type="ECO:0000259" key="4">
    <source>
        <dbReference type="Pfam" id="PF10571"/>
    </source>
</evidence>
<proteinExistence type="inferred from homology"/>
<dbReference type="PANTHER" id="PTHR31101">
    <property type="entry name" value="UPF0547 PROTEIN C16ORF87"/>
    <property type="match status" value="1"/>
</dbReference>
<dbReference type="RefSeq" id="XP_022665561.1">
    <property type="nucleotide sequence ID" value="XM_022809826.1"/>
</dbReference>
<dbReference type="InParanoid" id="A0A7M7KHJ7"/>
<dbReference type="EnsemblMetazoa" id="XM_022809824">
    <property type="protein sequence ID" value="XP_022665559"/>
    <property type="gene ID" value="LOC111252266"/>
</dbReference>
<reference evidence="5" key="1">
    <citation type="submission" date="2021-01" db="UniProtKB">
        <authorList>
            <consortium name="EnsemblMetazoa"/>
        </authorList>
    </citation>
    <scope>IDENTIFICATION</scope>
</reference>
<feature type="compositionally biased region" description="Low complexity" evidence="3">
    <location>
        <begin position="46"/>
        <end position="55"/>
    </location>
</feature>
<feature type="region of interest" description="Disordered" evidence="3">
    <location>
        <begin position="35"/>
        <end position="151"/>
    </location>
</feature>
<evidence type="ECO:0000256" key="2">
    <source>
        <dbReference type="ARBA" id="ARBA00023054"/>
    </source>
</evidence>
<dbReference type="EnsemblMetazoa" id="XM_022809826">
    <property type="protein sequence ID" value="XP_022665561"/>
    <property type="gene ID" value="LOC111252266"/>
</dbReference>
<sequence>MAKNKTMIKKCPQCENEVATATKLCPCGFSFFEKRKSSRASEEVTEITTRTATTGGSEGARRRGVRVRKETQTYGTTVPSATLDTKIRSPKGVVASSSGGSKKRRGTTGGKDSPAAAAAAAQDEDTNSEEGAKRKRGRKGRDERFQEQEEKLMSKITSAQAKRHALILSHINYMIRREGFHQELDKGTVKQKRESNYEEAIEDTDASS</sequence>
<dbReference type="OrthoDB" id="5981040at2759"/>
<feature type="region of interest" description="Disordered" evidence="3">
    <location>
        <begin position="185"/>
        <end position="208"/>
    </location>
</feature>
<dbReference type="InterPro" id="IPR018886">
    <property type="entry name" value="UPF0547"/>
</dbReference>
<accession>A0A7M7KHJ7</accession>
<evidence type="ECO:0000256" key="1">
    <source>
        <dbReference type="ARBA" id="ARBA00008336"/>
    </source>
</evidence>
<dbReference type="KEGG" id="vde:111252266"/>
<dbReference type="Proteomes" id="UP000594260">
    <property type="component" value="Unplaced"/>
</dbReference>
<feature type="compositionally biased region" description="Low complexity" evidence="3">
    <location>
        <begin position="91"/>
        <end position="100"/>
    </location>
</feature>